<dbReference type="AlphaFoldDB" id="W1JBE4"/>
<evidence type="ECO:0000313" key="1">
    <source>
        <dbReference type="EMBL" id="CDL86820.1"/>
    </source>
</evidence>
<sequence length="48" mass="5448">MTSSSFTSTYFSIDIAPNISFKIIDEYLSSLSNSEIFDYEDACLQHTD</sequence>
<dbReference type="Proteomes" id="UP000019197">
    <property type="component" value="Unassembled WGS sequence"/>
</dbReference>
<reference evidence="1 2" key="1">
    <citation type="submission" date="2013-11" db="EMBL/GenBank/DDBJ databases">
        <title>Draft genome sequence and annotation of the entomopathogenic bacterium, Xenorhabdus cabanillasi strain JM26.</title>
        <authorList>
            <person name="Gualtieri M."/>
            <person name="Ogier J.C."/>
            <person name="Pages S."/>
            <person name="Givaudan A."/>
            <person name="Gaudriault S."/>
        </authorList>
    </citation>
    <scope>NUCLEOTIDE SEQUENCE [LARGE SCALE GENOMIC DNA]</scope>
    <source>
        <strain evidence="1 2">JM26</strain>
    </source>
</reference>
<evidence type="ECO:0000313" key="2">
    <source>
        <dbReference type="Proteomes" id="UP000019197"/>
    </source>
</evidence>
<accession>W1JBE4</accession>
<dbReference type="EMBL" id="CBXE010000464">
    <property type="protein sequence ID" value="CDL86820.1"/>
    <property type="molecule type" value="Genomic_DNA"/>
</dbReference>
<comment type="caution">
    <text evidence="1">The sequence shown here is derived from an EMBL/GenBank/DDBJ whole genome shotgun (WGS) entry which is preliminary data.</text>
</comment>
<organism evidence="1 2">
    <name type="scientific">Xenorhabdus cabanillasii JM26</name>
    <dbReference type="NCBI Taxonomy" id="1427517"/>
    <lineage>
        <taxon>Bacteria</taxon>
        <taxon>Pseudomonadati</taxon>
        <taxon>Pseudomonadota</taxon>
        <taxon>Gammaproteobacteria</taxon>
        <taxon>Enterobacterales</taxon>
        <taxon>Morganellaceae</taxon>
        <taxon>Xenorhabdus</taxon>
    </lineage>
</organism>
<proteinExistence type="predicted"/>
<gene>
    <name evidence="1" type="ORF">XCR1_70017</name>
</gene>
<name>W1JBE4_9GAMM</name>
<protein>
    <submittedName>
        <fullName evidence="1">Uncharacterized protein</fullName>
    </submittedName>
</protein>